<keyword evidence="2" id="KW-1185">Reference proteome</keyword>
<name>A0A1R2BBW1_9CILI</name>
<evidence type="ECO:0000313" key="2">
    <source>
        <dbReference type="Proteomes" id="UP000187209"/>
    </source>
</evidence>
<dbReference type="EMBL" id="MPUH01000765">
    <property type="protein sequence ID" value="OMJ74237.1"/>
    <property type="molecule type" value="Genomic_DNA"/>
</dbReference>
<dbReference type="AlphaFoldDB" id="A0A1R2BBW1"/>
<dbReference type="OrthoDB" id="1916412at2759"/>
<accession>A0A1R2BBW1</accession>
<comment type="caution">
    <text evidence="1">The sequence shown here is derived from an EMBL/GenBank/DDBJ whole genome shotgun (WGS) entry which is preliminary data.</text>
</comment>
<dbReference type="Proteomes" id="UP000187209">
    <property type="component" value="Unassembled WGS sequence"/>
</dbReference>
<dbReference type="InterPro" id="IPR036770">
    <property type="entry name" value="Ankyrin_rpt-contain_sf"/>
</dbReference>
<dbReference type="Gene3D" id="1.25.40.20">
    <property type="entry name" value="Ankyrin repeat-containing domain"/>
    <property type="match status" value="1"/>
</dbReference>
<organism evidence="1 2">
    <name type="scientific">Stentor coeruleus</name>
    <dbReference type="NCBI Taxonomy" id="5963"/>
    <lineage>
        <taxon>Eukaryota</taxon>
        <taxon>Sar</taxon>
        <taxon>Alveolata</taxon>
        <taxon>Ciliophora</taxon>
        <taxon>Postciliodesmatophora</taxon>
        <taxon>Heterotrichea</taxon>
        <taxon>Heterotrichida</taxon>
        <taxon>Stentoridae</taxon>
        <taxon>Stentor</taxon>
    </lineage>
</organism>
<sequence length="215" mass="25095">MSEAFLEVCARGDIEVVTSLIDQNRNRLYEKDTNGRNCLGVAVSEGRWKLALKLLRTYKVSPHVIDKDGNSIFHLIVYGTCLIKPTQEDYAEIRQEHLAIWKDEENSVLSRLAAMKETIKDSRPPTKILLKRVEEMDAEFFGVYETFFPRYVLEKYHVVLERKNGNEKNPAELATENNIEELARFYEEQLDYHPTRRRLLQGLNDNLIREVASYL</sequence>
<gene>
    <name evidence="1" type="ORF">SteCoe_26898</name>
</gene>
<proteinExistence type="predicted"/>
<dbReference type="SUPFAM" id="SSF48403">
    <property type="entry name" value="Ankyrin repeat"/>
    <property type="match status" value="1"/>
</dbReference>
<reference evidence="1 2" key="1">
    <citation type="submission" date="2016-11" db="EMBL/GenBank/DDBJ databases">
        <title>The macronuclear genome of Stentor coeruleus: a giant cell with tiny introns.</title>
        <authorList>
            <person name="Slabodnick M."/>
            <person name="Ruby J.G."/>
            <person name="Reiff S.B."/>
            <person name="Swart E.C."/>
            <person name="Gosai S."/>
            <person name="Prabakaran S."/>
            <person name="Witkowska E."/>
            <person name="Larue G.E."/>
            <person name="Fisher S."/>
            <person name="Freeman R.M."/>
            <person name="Gunawardena J."/>
            <person name="Chu W."/>
            <person name="Stover N.A."/>
            <person name="Gregory B.D."/>
            <person name="Nowacki M."/>
            <person name="Derisi J."/>
            <person name="Roy S.W."/>
            <person name="Marshall W.F."/>
            <person name="Sood P."/>
        </authorList>
    </citation>
    <scope>NUCLEOTIDE SEQUENCE [LARGE SCALE GENOMIC DNA]</scope>
    <source>
        <strain evidence="1">WM001</strain>
    </source>
</reference>
<evidence type="ECO:0000313" key="1">
    <source>
        <dbReference type="EMBL" id="OMJ74237.1"/>
    </source>
</evidence>
<protein>
    <submittedName>
        <fullName evidence="1">Uncharacterized protein</fullName>
    </submittedName>
</protein>